<protein>
    <submittedName>
        <fullName evidence="1">Uncharacterized protein</fullName>
    </submittedName>
</protein>
<reference evidence="1 2" key="1">
    <citation type="journal article" date="2020" name="Nature">
        <title>Six reference-quality genomes reveal evolution of bat adaptations.</title>
        <authorList>
            <person name="Jebb D."/>
            <person name="Huang Z."/>
            <person name="Pippel M."/>
            <person name="Hughes G.M."/>
            <person name="Lavrichenko K."/>
            <person name="Devanna P."/>
            <person name="Winkler S."/>
            <person name="Jermiin L.S."/>
            <person name="Skirmuntt E.C."/>
            <person name="Katzourakis A."/>
            <person name="Burkitt-Gray L."/>
            <person name="Ray D.A."/>
            <person name="Sullivan K.A.M."/>
            <person name="Roscito J.G."/>
            <person name="Kirilenko B.M."/>
            <person name="Davalos L.M."/>
            <person name="Corthals A.P."/>
            <person name="Power M.L."/>
            <person name="Jones G."/>
            <person name="Ransome R.D."/>
            <person name="Dechmann D.K.N."/>
            <person name="Locatelli A.G."/>
            <person name="Puechmaille S.J."/>
            <person name="Fedrigo O."/>
            <person name="Jarvis E.D."/>
            <person name="Hiller M."/>
            <person name="Vernes S.C."/>
            <person name="Myers E.W."/>
            <person name="Teeling E.C."/>
        </authorList>
    </citation>
    <scope>NUCLEOTIDE SEQUENCE [LARGE SCALE GENOMIC DNA]</scope>
    <source>
        <strain evidence="1">MRhiFer1</strain>
        <tissue evidence="1">Lung</tissue>
    </source>
</reference>
<dbReference type="Proteomes" id="UP000585614">
    <property type="component" value="Unassembled WGS sequence"/>
</dbReference>
<gene>
    <name evidence="1" type="ORF">mRhiFer1_009023</name>
</gene>
<dbReference type="EMBL" id="JACAGC010000021">
    <property type="protein sequence ID" value="KAF6293112.1"/>
    <property type="molecule type" value="Genomic_DNA"/>
</dbReference>
<sequence>MWTALGHRLGSYVSSSDALPYRLRHAIQRSLANYICKSTRNIYPSILTCLPKAHMHTHAHTHTRGYLGKCILFIKWSLNVYCGQSPVQGSTLSALTKTSPRKARPDAGTYAQFYNQARCTSSPQTQVRDVCFPLPIPT</sequence>
<comment type="caution">
    <text evidence="1">The sequence shown here is derived from an EMBL/GenBank/DDBJ whole genome shotgun (WGS) entry which is preliminary data.</text>
</comment>
<proteinExistence type="predicted"/>
<accession>A0A7J7SXC0</accession>
<name>A0A7J7SXC0_RHIFE</name>
<evidence type="ECO:0000313" key="2">
    <source>
        <dbReference type="Proteomes" id="UP000585614"/>
    </source>
</evidence>
<organism evidence="1 2">
    <name type="scientific">Rhinolophus ferrumequinum</name>
    <name type="common">Greater horseshoe bat</name>
    <dbReference type="NCBI Taxonomy" id="59479"/>
    <lineage>
        <taxon>Eukaryota</taxon>
        <taxon>Metazoa</taxon>
        <taxon>Chordata</taxon>
        <taxon>Craniata</taxon>
        <taxon>Vertebrata</taxon>
        <taxon>Euteleostomi</taxon>
        <taxon>Mammalia</taxon>
        <taxon>Eutheria</taxon>
        <taxon>Laurasiatheria</taxon>
        <taxon>Chiroptera</taxon>
        <taxon>Yinpterochiroptera</taxon>
        <taxon>Rhinolophoidea</taxon>
        <taxon>Rhinolophidae</taxon>
        <taxon>Rhinolophinae</taxon>
        <taxon>Rhinolophus</taxon>
    </lineage>
</organism>
<dbReference type="AlphaFoldDB" id="A0A7J7SXC0"/>
<evidence type="ECO:0000313" key="1">
    <source>
        <dbReference type="EMBL" id="KAF6293112.1"/>
    </source>
</evidence>